<dbReference type="PANTHER" id="PTHR21177">
    <property type="entry name" value="IP06524P-RELATED"/>
    <property type="match status" value="1"/>
</dbReference>
<dbReference type="AlphaFoldDB" id="A0ABD0YFP7"/>
<sequence>MRRCLLVFAVLLVHASAFPNRLQRWPPRNQRTRPQAPPKVYTPEERKCFQEAKVHYGGSCWDLLRRGPCAQGQWLVLDPLSAPDAVPKCARKPCANDQVLWPDDGLCRPEKNQTVCLKSGTTLGTDHYGMGTCNCISKERVIHSDGVCYFLYKKGPCKAGSILVQNKEGDTVCQRDPCFKQNAMATNSTYVQWEDTKQCFPLESRGPCVEGKVLRLIPWRGAIECTDGTQDHILIDIPSECDGTDQDGNCANRIQVEEQGEKYLADLINSGKKQKRKF</sequence>
<feature type="chain" id="PRO_5044853815" description="DUF4789 domain-containing protein" evidence="1">
    <location>
        <begin position="18"/>
        <end position="278"/>
    </location>
</feature>
<name>A0ABD0YFP7_9HEMI</name>
<keyword evidence="4" id="KW-1185">Reference proteome</keyword>
<dbReference type="PANTHER" id="PTHR21177:SF7">
    <property type="entry name" value="GH11627P"/>
    <property type="match status" value="1"/>
</dbReference>
<feature type="signal peptide" evidence="1">
    <location>
        <begin position="1"/>
        <end position="17"/>
    </location>
</feature>
<organism evidence="3 4">
    <name type="scientific">Ranatra chinensis</name>
    <dbReference type="NCBI Taxonomy" id="642074"/>
    <lineage>
        <taxon>Eukaryota</taxon>
        <taxon>Metazoa</taxon>
        <taxon>Ecdysozoa</taxon>
        <taxon>Arthropoda</taxon>
        <taxon>Hexapoda</taxon>
        <taxon>Insecta</taxon>
        <taxon>Pterygota</taxon>
        <taxon>Neoptera</taxon>
        <taxon>Paraneoptera</taxon>
        <taxon>Hemiptera</taxon>
        <taxon>Heteroptera</taxon>
        <taxon>Panheteroptera</taxon>
        <taxon>Nepomorpha</taxon>
        <taxon>Nepidae</taxon>
        <taxon>Ranatrinae</taxon>
        <taxon>Ranatra</taxon>
    </lineage>
</organism>
<dbReference type="Proteomes" id="UP001558652">
    <property type="component" value="Unassembled WGS sequence"/>
</dbReference>
<accession>A0ABD0YFP7</accession>
<evidence type="ECO:0000256" key="1">
    <source>
        <dbReference type="SAM" id="SignalP"/>
    </source>
</evidence>
<gene>
    <name evidence="3" type="ORF">AAG570_004216</name>
</gene>
<evidence type="ECO:0000313" key="4">
    <source>
        <dbReference type="Proteomes" id="UP001558652"/>
    </source>
</evidence>
<evidence type="ECO:0000259" key="2">
    <source>
        <dbReference type="Pfam" id="PF16033"/>
    </source>
</evidence>
<feature type="domain" description="DUF4789" evidence="2">
    <location>
        <begin position="121"/>
        <end position="208"/>
    </location>
</feature>
<dbReference type="EMBL" id="JBFDAA010000015">
    <property type="protein sequence ID" value="KAL1117903.1"/>
    <property type="molecule type" value="Genomic_DNA"/>
</dbReference>
<proteinExistence type="predicted"/>
<comment type="caution">
    <text evidence="3">The sequence shown here is derived from an EMBL/GenBank/DDBJ whole genome shotgun (WGS) entry which is preliminary data.</text>
</comment>
<dbReference type="InterPro" id="IPR031993">
    <property type="entry name" value="DUF4789"/>
</dbReference>
<evidence type="ECO:0000313" key="3">
    <source>
        <dbReference type="EMBL" id="KAL1117903.1"/>
    </source>
</evidence>
<keyword evidence="1" id="KW-0732">Signal</keyword>
<dbReference type="Pfam" id="PF16033">
    <property type="entry name" value="DUF4789"/>
    <property type="match status" value="1"/>
</dbReference>
<reference evidence="3 4" key="1">
    <citation type="submission" date="2024-07" db="EMBL/GenBank/DDBJ databases">
        <title>Chromosome-level genome assembly of the water stick insect Ranatra chinensis (Heteroptera: Nepidae).</title>
        <authorList>
            <person name="Liu X."/>
        </authorList>
    </citation>
    <scope>NUCLEOTIDE SEQUENCE [LARGE SCALE GENOMIC DNA]</scope>
    <source>
        <strain evidence="3">Cailab_2021Rc</strain>
        <tissue evidence="3">Muscle</tissue>
    </source>
</reference>
<protein>
    <recommendedName>
        <fullName evidence="2">DUF4789 domain-containing protein</fullName>
    </recommendedName>
</protein>